<dbReference type="FunFam" id="3.80.10.10:FF:000111">
    <property type="entry name" value="LRR receptor-like serine/threonine-protein kinase ERECTA"/>
    <property type="match status" value="1"/>
</dbReference>
<keyword evidence="3" id="KW-0433">Leucine-rich repeat</keyword>
<sequence>MNKLKGLLNIKELVALNNLKELDLSRNEVESFVAPEDTRSSSVLEVLYLSENNNTCGSCLVQSIRAFPLIRTLDLTYSTSIEPVIAIGIDLSCNQLTGRIPLEIGYLNEIHALNLSHNKLIGPIPSTFLNLKQIESLDLSYNNLNGRIPPQLIELNTLAVFSIAHNNLSGPIPDQKAQFGTFDESTYEGNPFLCGAPLQINCTKIESPSVTNVSNYDRENNGFIDMTVFYWTFMVAYVAILMAITAVLHINPYWRRKWFYFIEVCITSCYCFVLDNFC</sequence>
<comment type="caution">
    <text evidence="11">The sequence shown here is derived from an EMBL/GenBank/DDBJ whole genome shotgun (WGS) entry which is preliminary data.</text>
</comment>
<dbReference type="SUPFAM" id="SSF52058">
    <property type="entry name" value="L domain-like"/>
    <property type="match status" value="1"/>
</dbReference>
<comment type="subcellular location">
    <subcellularLocation>
        <location evidence="1">Membrane</location>
        <topology evidence="1">Single-pass membrane protein</topology>
    </subcellularLocation>
</comment>
<dbReference type="Pfam" id="PF13516">
    <property type="entry name" value="LRR_6"/>
    <property type="match status" value="1"/>
</dbReference>
<dbReference type="Pfam" id="PF00560">
    <property type="entry name" value="LRR_1"/>
    <property type="match status" value="3"/>
</dbReference>
<evidence type="ECO:0000256" key="9">
    <source>
        <dbReference type="ARBA" id="ARBA00023180"/>
    </source>
</evidence>
<evidence type="ECO:0000256" key="10">
    <source>
        <dbReference type="SAM" id="Phobius"/>
    </source>
</evidence>
<keyword evidence="8" id="KW-0675">Receptor</keyword>
<evidence type="ECO:0000256" key="4">
    <source>
        <dbReference type="ARBA" id="ARBA00022692"/>
    </source>
</evidence>
<protein>
    <submittedName>
        <fullName evidence="11">Uncharacterized protein</fullName>
    </submittedName>
</protein>
<keyword evidence="5" id="KW-0677">Repeat</keyword>
<dbReference type="PRINTS" id="PR00019">
    <property type="entry name" value="LEURICHRPT"/>
</dbReference>
<dbReference type="Gene3D" id="3.80.10.10">
    <property type="entry name" value="Ribonuclease Inhibitor"/>
    <property type="match status" value="1"/>
</dbReference>
<evidence type="ECO:0000256" key="5">
    <source>
        <dbReference type="ARBA" id="ARBA00022737"/>
    </source>
</evidence>
<dbReference type="Proteomes" id="UP001054252">
    <property type="component" value="Unassembled WGS sequence"/>
</dbReference>
<accession>A0AAV5M3Y0</accession>
<dbReference type="GO" id="GO:0016020">
    <property type="term" value="C:membrane"/>
    <property type="evidence" value="ECO:0007669"/>
    <property type="project" value="UniProtKB-SubCell"/>
</dbReference>
<dbReference type="InterPro" id="IPR032675">
    <property type="entry name" value="LRR_dom_sf"/>
</dbReference>
<dbReference type="PANTHER" id="PTHR48062">
    <property type="entry name" value="RECEPTOR-LIKE PROTEIN 14"/>
    <property type="match status" value="1"/>
</dbReference>
<evidence type="ECO:0000256" key="1">
    <source>
        <dbReference type="ARBA" id="ARBA00004167"/>
    </source>
</evidence>
<dbReference type="AlphaFoldDB" id="A0AAV5M3Y0"/>
<keyword evidence="4 10" id="KW-0812">Transmembrane</keyword>
<comment type="similarity">
    <text evidence="2">Belongs to the RLP family.</text>
</comment>
<evidence type="ECO:0000256" key="3">
    <source>
        <dbReference type="ARBA" id="ARBA00022614"/>
    </source>
</evidence>
<dbReference type="EMBL" id="BPVZ01000182">
    <property type="protein sequence ID" value="GKV44496.1"/>
    <property type="molecule type" value="Genomic_DNA"/>
</dbReference>
<gene>
    <name evidence="11" type="ORF">SLEP1_g51673</name>
</gene>
<dbReference type="InterPro" id="IPR051502">
    <property type="entry name" value="RLP_Defense_Trigger"/>
</dbReference>
<evidence type="ECO:0000313" key="12">
    <source>
        <dbReference type="Proteomes" id="UP001054252"/>
    </source>
</evidence>
<proteinExistence type="inferred from homology"/>
<evidence type="ECO:0000256" key="2">
    <source>
        <dbReference type="ARBA" id="ARBA00009592"/>
    </source>
</evidence>
<evidence type="ECO:0000313" key="11">
    <source>
        <dbReference type="EMBL" id="GKV44496.1"/>
    </source>
</evidence>
<keyword evidence="9" id="KW-0325">Glycoprotein</keyword>
<dbReference type="PANTHER" id="PTHR48062:SF21">
    <property type="entry name" value="RECEPTOR-LIKE PROTEIN 12"/>
    <property type="match status" value="1"/>
</dbReference>
<reference evidence="11 12" key="1">
    <citation type="journal article" date="2021" name="Commun. Biol.">
        <title>The genome of Shorea leprosula (Dipterocarpaceae) highlights the ecological relevance of drought in aseasonal tropical rainforests.</title>
        <authorList>
            <person name="Ng K.K.S."/>
            <person name="Kobayashi M.J."/>
            <person name="Fawcett J.A."/>
            <person name="Hatakeyama M."/>
            <person name="Paape T."/>
            <person name="Ng C.H."/>
            <person name="Ang C.C."/>
            <person name="Tnah L.H."/>
            <person name="Lee C.T."/>
            <person name="Nishiyama T."/>
            <person name="Sese J."/>
            <person name="O'Brien M.J."/>
            <person name="Copetti D."/>
            <person name="Mohd Noor M.I."/>
            <person name="Ong R.C."/>
            <person name="Putra M."/>
            <person name="Sireger I.Z."/>
            <person name="Indrioko S."/>
            <person name="Kosugi Y."/>
            <person name="Izuno A."/>
            <person name="Isagi Y."/>
            <person name="Lee S.L."/>
            <person name="Shimizu K.K."/>
        </authorList>
    </citation>
    <scope>NUCLEOTIDE SEQUENCE [LARGE SCALE GENOMIC DNA]</scope>
    <source>
        <strain evidence="11">214</strain>
    </source>
</reference>
<keyword evidence="7 10" id="KW-0472">Membrane</keyword>
<feature type="transmembrane region" description="Helical" evidence="10">
    <location>
        <begin position="228"/>
        <end position="251"/>
    </location>
</feature>
<keyword evidence="12" id="KW-1185">Reference proteome</keyword>
<organism evidence="11 12">
    <name type="scientific">Rubroshorea leprosula</name>
    <dbReference type="NCBI Taxonomy" id="152421"/>
    <lineage>
        <taxon>Eukaryota</taxon>
        <taxon>Viridiplantae</taxon>
        <taxon>Streptophyta</taxon>
        <taxon>Embryophyta</taxon>
        <taxon>Tracheophyta</taxon>
        <taxon>Spermatophyta</taxon>
        <taxon>Magnoliopsida</taxon>
        <taxon>eudicotyledons</taxon>
        <taxon>Gunneridae</taxon>
        <taxon>Pentapetalae</taxon>
        <taxon>rosids</taxon>
        <taxon>malvids</taxon>
        <taxon>Malvales</taxon>
        <taxon>Dipterocarpaceae</taxon>
        <taxon>Rubroshorea</taxon>
    </lineage>
</organism>
<evidence type="ECO:0000256" key="6">
    <source>
        <dbReference type="ARBA" id="ARBA00022989"/>
    </source>
</evidence>
<keyword evidence="6 10" id="KW-1133">Transmembrane helix</keyword>
<dbReference type="InterPro" id="IPR001611">
    <property type="entry name" value="Leu-rich_rpt"/>
</dbReference>
<evidence type="ECO:0000256" key="7">
    <source>
        <dbReference type="ARBA" id="ARBA00023136"/>
    </source>
</evidence>
<name>A0AAV5M3Y0_9ROSI</name>
<evidence type="ECO:0000256" key="8">
    <source>
        <dbReference type="ARBA" id="ARBA00023170"/>
    </source>
</evidence>